<dbReference type="AlphaFoldDB" id="A0A8H3LJ85"/>
<organism evidence="1 2">
    <name type="scientific">Rhizophagus clarus</name>
    <dbReference type="NCBI Taxonomy" id="94130"/>
    <lineage>
        <taxon>Eukaryota</taxon>
        <taxon>Fungi</taxon>
        <taxon>Fungi incertae sedis</taxon>
        <taxon>Mucoromycota</taxon>
        <taxon>Glomeromycotina</taxon>
        <taxon>Glomeromycetes</taxon>
        <taxon>Glomerales</taxon>
        <taxon>Glomeraceae</taxon>
        <taxon>Rhizophagus</taxon>
    </lineage>
</organism>
<evidence type="ECO:0000313" key="1">
    <source>
        <dbReference type="EMBL" id="GES88014.1"/>
    </source>
</evidence>
<dbReference type="Proteomes" id="UP000615446">
    <property type="component" value="Unassembled WGS sequence"/>
</dbReference>
<proteinExistence type="predicted"/>
<evidence type="ECO:0000313" key="2">
    <source>
        <dbReference type="Proteomes" id="UP000615446"/>
    </source>
</evidence>
<sequence>MFFTGLLVYHKFQFVQSNIVEKIILNNKIQYFINEIILSYLNLVQNLESNKPKGLDPKIKVKVIKTGALRGYGCLINIDNEQA</sequence>
<comment type="caution">
    <text evidence="1">The sequence shown here is derived from an EMBL/GenBank/DDBJ whole genome shotgun (WGS) entry which is preliminary data.</text>
</comment>
<reference evidence="1" key="1">
    <citation type="submission" date="2019-10" db="EMBL/GenBank/DDBJ databases">
        <title>Conservation and host-specific expression of non-tandemly repeated heterogenous ribosome RNA gene in arbuscular mycorrhizal fungi.</title>
        <authorList>
            <person name="Maeda T."/>
            <person name="Kobayashi Y."/>
            <person name="Nakagawa T."/>
            <person name="Ezawa T."/>
            <person name="Yamaguchi K."/>
            <person name="Bino T."/>
            <person name="Nishimoto Y."/>
            <person name="Shigenobu S."/>
            <person name="Kawaguchi M."/>
        </authorList>
    </citation>
    <scope>NUCLEOTIDE SEQUENCE</scope>
    <source>
        <strain evidence="1">HR1</strain>
    </source>
</reference>
<accession>A0A8H3LJ85</accession>
<gene>
    <name evidence="1" type="ORF">RCL2_001497600</name>
</gene>
<protein>
    <submittedName>
        <fullName evidence="1">Uncharacterized protein</fullName>
    </submittedName>
</protein>
<name>A0A8H3LJ85_9GLOM</name>
<dbReference type="EMBL" id="BLAL01000175">
    <property type="protein sequence ID" value="GES88014.1"/>
    <property type="molecule type" value="Genomic_DNA"/>
</dbReference>